<dbReference type="GO" id="GO:0016525">
    <property type="term" value="P:negative regulation of angiogenesis"/>
    <property type="evidence" value="ECO:0007669"/>
    <property type="project" value="TreeGrafter"/>
</dbReference>
<evidence type="ECO:0000313" key="4">
    <source>
        <dbReference type="Proteomes" id="UP000016665"/>
    </source>
</evidence>
<dbReference type="GeneTree" id="ENSGT00400000023549"/>
<gene>
    <name evidence="3" type="primary">ECSCR</name>
</gene>
<evidence type="ECO:0000256" key="2">
    <source>
        <dbReference type="SAM" id="Phobius"/>
    </source>
</evidence>
<dbReference type="AlphaFoldDB" id="A0A803VQE7"/>
<feature type="compositionally biased region" description="Polar residues" evidence="1">
    <location>
        <begin position="129"/>
        <end position="147"/>
    </location>
</feature>
<organism evidence="3 4">
    <name type="scientific">Ficedula albicollis</name>
    <name type="common">Collared flycatcher</name>
    <name type="synonym">Muscicapa albicollis</name>
    <dbReference type="NCBI Taxonomy" id="59894"/>
    <lineage>
        <taxon>Eukaryota</taxon>
        <taxon>Metazoa</taxon>
        <taxon>Chordata</taxon>
        <taxon>Craniata</taxon>
        <taxon>Vertebrata</taxon>
        <taxon>Euteleostomi</taxon>
        <taxon>Archelosauria</taxon>
        <taxon>Archosauria</taxon>
        <taxon>Dinosauria</taxon>
        <taxon>Saurischia</taxon>
        <taxon>Theropoda</taxon>
        <taxon>Coelurosauria</taxon>
        <taxon>Aves</taxon>
        <taxon>Neognathae</taxon>
        <taxon>Neoaves</taxon>
        <taxon>Telluraves</taxon>
        <taxon>Australaves</taxon>
        <taxon>Passeriformes</taxon>
        <taxon>Muscicapidae</taxon>
        <taxon>Ficedula</taxon>
    </lineage>
</organism>
<sequence>MDNARRTGIFQKQRCMLRYHQKDGVQLKDKAPGFQTCILKPANFLSPALRWGTRKRKQEVLWRNVCSHNKLLPSVTRNPWVTLQIRLQQLPGILTLFTIGSTAPTNSSTPAGTGQPQAAASPEAKNHSSEPSVKSTPLTNLSLTSVGPTPTTVKPSPTTTTTLTATTERDDKSSGNRSTAAPPPTPQGQDPVRNLSTTTSATPGASSSQRGTSKPITPTPNSSSRLPEPTPTDEKSPLTVAAFGVISFVVILIVVVIILVSVVSLRFKCNHSKDSEDKQKPGSSMVSESCSADTSQKGNSITLISMKNINTNNSMSYPPSEKVL</sequence>
<keyword evidence="2" id="KW-0472">Membrane</keyword>
<feature type="compositionally biased region" description="Polar residues" evidence="1">
    <location>
        <begin position="105"/>
        <end position="118"/>
    </location>
</feature>
<keyword evidence="2" id="KW-1133">Transmembrane helix</keyword>
<dbReference type="Ensembl" id="ENSFALT00000033146.1">
    <property type="protein sequence ID" value="ENSFALP00000024953.1"/>
    <property type="gene ID" value="ENSFALG00000026369.1"/>
</dbReference>
<evidence type="ECO:0000256" key="1">
    <source>
        <dbReference type="SAM" id="MobiDB-lite"/>
    </source>
</evidence>
<name>A0A803VQE7_FICAL</name>
<dbReference type="Pfam" id="PF15820">
    <property type="entry name" value="ECSCR"/>
    <property type="match status" value="1"/>
</dbReference>
<feature type="region of interest" description="Disordered" evidence="1">
    <location>
        <begin position="272"/>
        <end position="297"/>
    </location>
</feature>
<dbReference type="GO" id="GO:2000353">
    <property type="term" value="P:positive regulation of endothelial cell apoptotic process"/>
    <property type="evidence" value="ECO:0007669"/>
    <property type="project" value="TreeGrafter"/>
</dbReference>
<feature type="region of interest" description="Disordered" evidence="1">
    <location>
        <begin position="105"/>
        <end position="235"/>
    </location>
</feature>
<accession>A0A803VQE7</accession>
<dbReference type="Proteomes" id="UP000016665">
    <property type="component" value="Chromosome 13"/>
</dbReference>
<dbReference type="GO" id="GO:0005886">
    <property type="term" value="C:plasma membrane"/>
    <property type="evidence" value="ECO:0007669"/>
    <property type="project" value="TreeGrafter"/>
</dbReference>
<dbReference type="GO" id="GO:0005829">
    <property type="term" value="C:cytosol"/>
    <property type="evidence" value="ECO:0007669"/>
    <property type="project" value="TreeGrafter"/>
</dbReference>
<dbReference type="PRINTS" id="PR02069">
    <property type="entry name" value="ECCREGULATOR"/>
</dbReference>
<dbReference type="InterPro" id="IPR026247">
    <property type="entry name" value="ECSCR"/>
</dbReference>
<feature type="compositionally biased region" description="Low complexity" evidence="1">
    <location>
        <begin position="148"/>
        <end position="166"/>
    </location>
</feature>
<reference evidence="3 4" key="1">
    <citation type="journal article" date="2012" name="Nature">
        <title>The genomic landscape of species divergence in Ficedula flycatchers.</title>
        <authorList>
            <person name="Ellegren H."/>
            <person name="Smeds L."/>
            <person name="Burri R."/>
            <person name="Olason P.I."/>
            <person name="Backstrom N."/>
            <person name="Kawakami T."/>
            <person name="Kunstner A."/>
            <person name="Makinen H."/>
            <person name="Nadachowska-Brzyska K."/>
            <person name="Qvarnstrom A."/>
            <person name="Uebbing S."/>
            <person name="Wolf J.B."/>
        </authorList>
    </citation>
    <scope>NUCLEOTIDE SEQUENCE [LARGE SCALE GENOMIC DNA]</scope>
</reference>
<feature type="compositionally biased region" description="Polar residues" evidence="1">
    <location>
        <begin position="281"/>
        <end position="297"/>
    </location>
</feature>
<proteinExistence type="predicted"/>
<feature type="compositionally biased region" description="Polar residues" evidence="1">
    <location>
        <begin position="209"/>
        <end position="225"/>
    </location>
</feature>
<reference evidence="3" key="2">
    <citation type="submission" date="2025-08" db="UniProtKB">
        <authorList>
            <consortium name="Ensembl"/>
        </authorList>
    </citation>
    <scope>IDENTIFICATION</scope>
</reference>
<reference evidence="3" key="3">
    <citation type="submission" date="2025-09" db="UniProtKB">
        <authorList>
            <consortium name="Ensembl"/>
        </authorList>
    </citation>
    <scope>IDENTIFICATION</scope>
</reference>
<dbReference type="PANTHER" id="PTHR28602:SF1">
    <property type="entry name" value="ENDOTHELIAL CELL-SPECIFIC CHEMOTAXIS REGULATOR"/>
    <property type="match status" value="1"/>
</dbReference>
<keyword evidence="2" id="KW-0812">Transmembrane</keyword>
<dbReference type="GO" id="GO:1901800">
    <property type="term" value="P:positive regulation of proteasomal protein catabolic process"/>
    <property type="evidence" value="ECO:0007669"/>
    <property type="project" value="TreeGrafter"/>
</dbReference>
<dbReference type="PANTHER" id="PTHR28602">
    <property type="entry name" value="ENDOTHELIAL CELL-SPECIFIC CHEMOTAXIS REGULATOR"/>
    <property type="match status" value="1"/>
</dbReference>
<protein>
    <submittedName>
        <fullName evidence="3">Endothelial cell surface expressed chemotaxis and apoptosis regulator</fullName>
    </submittedName>
</protein>
<keyword evidence="4" id="KW-1185">Reference proteome</keyword>
<feature type="compositionally biased region" description="Low complexity" evidence="1">
    <location>
        <begin position="196"/>
        <end position="208"/>
    </location>
</feature>
<feature type="transmembrane region" description="Helical" evidence="2">
    <location>
        <begin position="240"/>
        <end position="265"/>
    </location>
</feature>
<evidence type="ECO:0000313" key="3">
    <source>
        <dbReference type="Ensembl" id="ENSFALP00000024953.1"/>
    </source>
</evidence>